<feature type="compositionally biased region" description="Polar residues" evidence="10">
    <location>
        <begin position="370"/>
        <end position="382"/>
    </location>
</feature>
<reference evidence="12" key="1">
    <citation type="submission" date="2025-08" db="UniProtKB">
        <authorList>
            <consortium name="RefSeq"/>
        </authorList>
    </citation>
    <scope>IDENTIFICATION</scope>
</reference>
<dbReference type="GO" id="GO:0060828">
    <property type="term" value="P:regulation of canonical Wnt signaling pathway"/>
    <property type="evidence" value="ECO:0007669"/>
    <property type="project" value="TreeGrafter"/>
</dbReference>
<evidence type="ECO:0000256" key="4">
    <source>
        <dbReference type="ARBA" id="ARBA00022687"/>
    </source>
</evidence>
<gene>
    <name evidence="12" type="primary">amer2</name>
</gene>
<name>A0A6J2V2B7_CHACN</name>
<keyword evidence="6" id="KW-0472">Membrane</keyword>
<evidence type="ECO:0000313" key="11">
    <source>
        <dbReference type="Proteomes" id="UP000504632"/>
    </source>
</evidence>
<dbReference type="CTD" id="219287"/>
<evidence type="ECO:0000256" key="2">
    <source>
        <dbReference type="ARBA" id="ARBA00007750"/>
    </source>
</evidence>
<evidence type="ECO:0000256" key="6">
    <source>
        <dbReference type="ARBA" id="ARBA00023136"/>
    </source>
</evidence>
<dbReference type="InterPro" id="IPR019003">
    <property type="entry name" value="AMER"/>
</dbReference>
<dbReference type="FunCoup" id="A0A6J2V2B7">
    <property type="interactions" value="712"/>
</dbReference>
<dbReference type="GO" id="GO:0016055">
    <property type="term" value="P:Wnt signaling pathway"/>
    <property type="evidence" value="ECO:0007669"/>
    <property type="project" value="UniProtKB-KW"/>
</dbReference>
<comment type="similarity">
    <text evidence="2">Belongs to the Amer family.</text>
</comment>
<dbReference type="InParanoid" id="A0A6J2V2B7"/>
<dbReference type="GO" id="GO:0008013">
    <property type="term" value="F:beta-catenin binding"/>
    <property type="evidence" value="ECO:0007669"/>
    <property type="project" value="TreeGrafter"/>
</dbReference>
<protein>
    <recommendedName>
        <fullName evidence="8">APC membrane recruitment protein 2</fullName>
    </recommendedName>
    <alternativeName>
        <fullName evidence="9">Protein FAM123A</fullName>
    </alternativeName>
</protein>
<sequence>MEVQTECNEPPLCDPQPSGKINKAAFKLFGKRKSGSGFSSFFSMRNKGDGGSKPAGKVLELVRSKTHEGLITDTPSELEGRKKEESASSDQLHHATNGDSESTAPARSSITKSFSFFSLLRRSSTRASDGAATVGRRGRGLKGLFSSMRWRRKERPALEDSGEVQEVAKEVKEGDLILSSCSNSVEILNQDVTLTLEPQTQVFEENSAPESVESWNGHSPQPEQGIDEECGKSPPQLEHLLAKESPPPSPLRAQTQGSLVAKLSSPAHGFSSSAPVSAATPPLEHSVADPPSEPSMDRLCSMFTDVTSLKSFDSLTGCGDIIADPEEDSGNGGSGTSSGTCSSSGGGGGGRRVSGAGGVAERCSPAKPPISTQASALTSIPASSYIPVHQRPRAPVKKPQGSGVVAYMGGGEEMASPEGVDDADMQGLWHMLPQKGEDSPALPRAEPVLHHAPQRSEKRPPPVKGLGLSKIPVSGVSRACKQQPTRPSPPPTEKELQDAPPSDEGYWDSSTPGPEEEESGFLLRDSSLLPRDSCSGDALYDLYDHESPGAVGSDDDDMSSPTLSTGDLKLSPPSQNPSSSSSSSFRSMKGSTSLPRDSKIPISVRQVPPPHSSSQGSLSSSASHNPPPKTDAPTRTRIPVSKVPVRRSGNKNTGAARNLK</sequence>
<comment type="subcellular location">
    <subcellularLocation>
        <location evidence="1">Cell membrane</location>
        <topology evidence="1">Peripheral membrane protein</topology>
    </subcellularLocation>
</comment>
<feature type="compositionally biased region" description="Polar residues" evidence="10">
    <location>
        <begin position="213"/>
        <end position="222"/>
    </location>
</feature>
<dbReference type="RefSeq" id="XP_030625922.1">
    <property type="nucleotide sequence ID" value="XM_030770062.1"/>
</dbReference>
<feature type="compositionally biased region" description="Low complexity" evidence="10">
    <location>
        <begin position="612"/>
        <end position="623"/>
    </location>
</feature>
<evidence type="ECO:0000256" key="5">
    <source>
        <dbReference type="ARBA" id="ARBA00023121"/>
    </source>
</evidence>
<dbReference type="Proteomes" id="UP000504632">
    <property type="component" value="Chromosome 3"/>
</dbReference>
<feature type="compositionally biased region" description="Gly residues" evidence="10">
    <location>
        <begin position="344"/>
        <end position="358"/>
    </location>
</feature>
<keyword evidence="4" id="KW-0879">Wnt signaling pathway</keyword>
<evidence type="ECO:0000256" key="1">
    <source>
        <dbReference type="ARBA" id="ARBA00004202"/>
    </source>
</evidence>
<keyword evidence="11" id="KW-1185">Reference proteome</keyword>
<feature type="compositionally biased region" description="Low complexity" evidence="10">
    <location>
        <begin position="522"/>
        <end position="535"/>
    </location>
</feature>
<dbReference type="GO" id="GO:0005886">
    <property type="term" value="C:plasma membrane"/>
    <property type="evidence" value="ECO:0007669"/>
    <property type="project" value="UniProtKB-SubCell"/>
</dbReference>
<feature type="compositionally biased region" description="Polar residues" evidence="10">
    <location>
        <begin position="97"/>
        <end position="107"/>
    </location>
</feature>
<comment type="function">
    <text evidence="7">Negative regulator of the canonical Wnt signaling pathway involved in neuroectodermal patterning. Acts by specifically binding phosphatidylinositol 4,5-bisphosphate (PtdIns(4,5)P2), translocating to the cell membrane and interacting with key regulators of the canonical Wnt signaling pathway, such as components of the beta-catenin destruction complex.</text>
</comment>
<dbReference type="GeneID" id="115808633"/>
<evidence type="ECO:0000256" key="3">
    <source>
        <dbReference type="ARBA" id="ARBA00022475"/>
    </source>
</evidence>
<feature type="compositionally biased region" description="Polar residues" evidence="10">
    <location>
        <begin position="650"/>
        <end position="660"/>
    </location>
</feature>
<proteinExistence type="inferred from homology"/>
<evidence type="ECO:0000313" key="12">
    <source>
        <dbReference type="RefSeq" id="XP_030625922.1"/>
    </source>
</evidence>
<accession>A0A6J2V2B7</accession>
<feature type="region of interest" description="Disordered" evidence="10">
    <location>
        <begin position="204"/>
        <end position="298"/>
    </location>
</feature>
<evidence type="ECO:0000256" key="8">
    <source>
        <dbReference type="ARBA" id="ARBA00039511"/>
    </source>
</evidence>
<feature type="region of interest" description="Disordered" evidence="10">
    <location>
        <begin position="64"/>
        <end position="107"/>
    </location>
</feature>
<keyword evidence="5" id="KW-0446">Lipid-binding</keyword>
<dbReference type="PANTHER" id="PTHR22237">
    <property type="entry name" value="APC MEMBRANE RECRUITMENT PROTEIN 2-RELATED"/>
    <property type="match status" value="1"/>
</dbReference>
<feature type="compositionally biased region" description="Low complexity" evidence="10">
    <location>
        <begin position="271"/>
        <end position="282"/>
    </location>
</feature>
<keyword evidence="3" id="KW-1003">Cell membrane</keyword>
<organism evidence="11 12">
    <name type="scientific">Chanos chanos</name>
    <name type="common">Milkfish</name>
    <name type="synonym">Mugil chanos</name>
    <dbReference type="NCBI Taxonomy" id="29144"/>
    <lineage>
        <taxon>Eukaryota</taxon>
        <taxon>Metazoa</taxon>
        <taxon>Chordata</taxon>
        <taxon>Craniata</taxon>
        <taxon>Vertebrata</taxon>
        <taxon>Euteleostomi</taxon>
        <taxon>Actinopterygii</taxon>
        <taxon>Neopterygii</taxon>
        <taxon>Teleostei</taxon>
        <taxon>Ostariophysi</taxon>
        <taxon>Gonorynchiformes</taxon>
        <taxon>Chanidae</taxon>
        <taxon>Chanos</taxon>
    </lineage>
</organism>
<feature type="compositionally biased region" description="Low complexity" evidence="10">
    <location>
        <begin position="571"/>
        <end position="593"/>
    </location>
</feature>
<evidence type="ECO:0000256" key="7">
    <source>
        <dbReference type="ARBA" id="ARBA00037665"/>
    </source>
</evidence>
<dbReference type="PANTHER" id="PTHR22237:SF1">
    <property type="entry name" value="APC MEMBRANE RECRUITMENT PROTEIN 2"/>
    <property type="match status" value="1"/>
</dbReference>
<dbReference type="Pfam" id="PF09422">
    <property type="entry name" value="AMER"/>
    <property type="match status" value="1"/>
</dbReference>
<evidence type="ECO:0000256" key="9">
    <source>
        <dbReference type="ARBA" id="ARBA00042108"/>
    </source>
</evidence>
<dbReference type="AlphaFoldDB" id="A0A6J2V2B7"/>
<dbReference type="OrthoDB" id="9943219at2759"/>
<dbReference type="GO" id="GO:0005546">
    <property type="term" value="F:phosphatidylinositol-4,5-bisphosphate binding"/>
    <property type="evidence" value="ECO:0007669"/>
    <property type="project" value="TreeGrafter"/>
</dbReference>
<evidence type="ECO:0000256" key="10">
    <source>
        <dbReference type="SAM" id="MobiDB-lite"/>
    </source>
</evidence>
<feature type="region of interest" description="Disordered" evidence="10">
    <location>
        <begin position="321"/>
        <end position="660"/>
    </location>
</feature>